<sequence>MKNLLLLFFMTAFFISCDSDKEFEDIGDASECSLKMREYYKGQLYCNKNPHFGTISTNLIKGNYKGKIVYYINVECENCLVAAPSSGYTCELE</sequence>
<proteinExistence type="predicted"/>
<evidence type="ECO:0008006" key="3">
    <source>
        <dbReference type="Google" id="ProtNLM"/>
    </source>
</evidence>
<keyword evidence="2" id="KW-1185">Reference proteome</keyword>
<evidence type="ECO:0000313" key="2">
    <source>
        <dbReference type="Proteomes" id="UP001597205"/>
    </source>
</evidence>
<dbReference type="RefSeq" id="WP_380895152.1">
    <property type="nucleotide sequence ID" value="NZ_JBHTKY010000006.1"/>
</dbReference>
<comment type="caution">
    <text evidence="1">The sequence shown here is derived from an EMBL/GenBank/DDBJ whole genome shotgun (WGS) entry which is preliminary data.</text>
</comment>
<evidence type="ECO:0000313" key="1">
    <source>
        <dbReference type="EMBL" id="MFD1165217.1"/>
    </source>
</evidence>
<dbReference type="EMBL" id="JBHTKY010000006">
    <property type="protein sequence ID" value="MFD1165217.1"/>
    <property type="molecule type" value="Genomic_DNA"/>
</dbReference>
<gene>
    <name evidence="1" type="ORF">ACFQ2C_06320</name>
</gene>
<protein>
    <recommendedName>
        <fullName evidence="3">Lipoprotein</fullName>
    </recommendedName>
</protein>
<name>A0ABW3RL15_9SPHI</name>
<reference evidence="2" key="1">
    <citation type="journal article" date="2019" name="Int. J. Syst. Evol. Microbiol.">
        <title>The Global Catalogue of Microorganisms (GCM) 10K type strain sequencing project: providing services to taxonomists for standard genome sequencing and annotation.</title>
        <authorList>
            <consortium name="The Broad Institute Genomics Platform"/>
            <consortium name="The Broad Institute Genome Sequencing Center for Infectious Disease"/>
            <person name="Wu L."/>
            <person name="Ma J."/>
        </authorList>
    </citation>
    <scope>NUCLEOTIDE SEQUENCE [LARGE SCALE GENOMIC DNA]</scope>
    <source>
        <strain evidence="2">CCUG 52468</strain>
    </source>
</reference>
<dbReference type="Proteomes" id="UP001597205">
    <property type="component" value="Unassembled WGS sequence"/>
</dbReference>
<organism evidence="1 2">
    <name type="scientific">Sphingobacterium daejeonense</name>
    <dbReference type="NCBI Taxonomy" id="371142"/>
    <lineage>
        <taxon>Bacteria</taxon>
        <taxon>Pseudomonadati</taxon>
        <taxon>Bacteroidota</taxon>
        <taxon>Sphingobacteriia</taxon>
        <taxon>Sphingobacteriales</taxon>
        <taxon>Sphingobacteriaceae</taxon>
        <taxon>Sphingobacterium</taxon>
    </lineage>
</organism>
<accession>A0ABW3RL15</accession>
<dbReference type="PROSITE" id="PS51257">
    <property type="entry name" value="PROKAR_LIPOPROTEIN"/>
    <property type="match status" value="1"/>
</dbReference>